<proteinExistence type="predicted"/>
<organism evidence="1">
    <name type="scientific">Timema tahoe</name>
    <dbReference type="NCBI Taxonomy" id="61484"/>
    <lineage>
        <taxon>Eukaryota</taxon>
        <taxon>Metazoa</taxon>
        <taxon>Ecdysozoa</taxon>
        <taxon>Arthropoda</taxon>
        <taxon>Hexapoda</taxon>
        <taxon>Insecta</taxon>
        <taxon>Pterygota</taxon>
        <taxon>Neoptera</taxon>
        <taxon>Polyneoptera</taxon>
        <taxon>Phasmatodea</taxon>
        <taxon>Timematodea</taxon>
        <taxon>Timematoidea</taxon>
        <taxon>Timematidae</taxon>
        <taxon>Timema</taxon>
    </lineage>
</organism>
<accession>A0A7R9IFE1</accession>
<evidence type="ECO:0000313" key="1">
    <source>
        <dbReference type="EMBL" id="CAD7457348.1"/>
    </source>
</evidence>
<name>A0A7R9IFE1_9NEOP</name>
<gene>
    <name evidence="1" type="ORF">TTEB3V08_LOCUS5343</name>
</gene>
<dbReference type="EMBL" id="OE001664">
    <property type="protein sequence ID" value="CAD7457348.1"/>
    <property type="molecule type" value="Genomic_DNA"/>
</dbReference>
<dbReference type="AlphaFoldDB" id="A0A7R9IFE1"/>
<protein>
    <submittedName>
        <fullName evidence="1">Uncharacterized protein</fullName>
    </submittedName>
</protein>
<reference evidence="1" key="1">
    <citation type="submission" date="2020-11" db="EMBL/GenBank/DDBJ databases">
        <authorList>
            <person name="Tran Van P."/>
        </authorList>
    </citation>
    <scope>NUCLEOTIDE SEQUENCE</scope>
</reference>
<sequence length="251" mass="28019">MTGARLVGWSNNLSGDEGGKLKIGLFVPTNRPTWKHMFGRTANLQTIQFIGSLARQVVESVGPLKVLGPILRFGEREHNSWDPIYVAPPCNLCCLPLLLCVLQQYAAKQGGQDSLLENMNTKYYYYTRTTGLFRICYPKERPPTARDLHTNLTLGNNPGRRFSALYGIQEKVADIPNVLVRRDRGKTEAPTFRAKQNIDKTVLKVSDLIVLKTLCHVSCEYVSVWQASSTPYEDIAYRAVGGPSLSVNDSL</sequence>